<dbReference type="GO" id="GO:0070979">
    <property type="term" value="P:protein K11-linked ubiquitination"/>
    <property type="evidence" value="ECO:0007669"/>
    <property type="project" value="TreeGrafter"/>
</dbReference>
<dbReference type="GO" id="GO:0031145">
    <property type="term" value="P:anaphase-promoting complex-dependent catabolic process"/>
    <property type="evidence" value="ECO:0007669"/>
    <property type="project" value="InterPro"/>
</dbReference>
<dbReference type="GO" id="GO:0005680">
    <property type="term" value="C:anaphase-promoting complex"/>
    <property type="evidence" value="ECO:0007669"/>
    <property type="project" value="InterPro"/>
</dbReference>
<evidence type="ECO:0000256" key="3">
    <source>
        <dbReference type="ARBA" id="ARBA00022776"/>
    </source>
</evidence>
<dbReference type="GeneID" id="28978555"/>
<dbReference type="Pfam" id="PF03256">
    <property type="entry name" value="ANAPC10"/>
    <property type="match status" value="1"/>
</dbReference>
<feature type="domain" description="DOC" evidence="7">
    <location>
        <begin position="1"/>
        <end position="182"/>
    </location>
</feature>
<dbReference type="RefSeq" id="XP_018268175.1">
    <property type="nucleotide sequence ID" value="XM_018418107.1"/>
</dbReference>
<proteinExistence type="inferred from homology"/>
<dbReference type="InterPro" id="IPR008979">
    <property type="entry name" value="Galactose-bd-like_sf"/>
</dbReference>
<dbReference type="PROSITE" id="PS51284">
    <property type="entry name" value="DOC"/>
    <property type="match status" value="1"/>
</dbReference>
<accession>A0A0P9EKC5</accession>
<dbReference type="CDD" id="cd08366">
    <property type="entry name" value="APC10"/>
    <property type="match status" value="1"/>
</dbReference>
<evidence type="ECO:0000256" key="4">
    <source>
        <dbReference type="ARBA" id="ARBA00022786"/>
    </source>
</evidence>
<dbReference type="STRING" id="578459.A0A0P9EKC5"/>
<dbReference type="PIRSF" id="PIRSF028841">
    <property type="entry name" value="APC10_sub"/>
    <property type="match status" value="1"/>
</dbReference>
<dbReference type="OMA" id="FITIEFP"/>
<comment type="similarity">
    <text evidence="1 6">Belongs to the APC10 family.</text>
</comment>
<keyword evidence="9" id="KW-1185">Reference proteome</keyword>
<dbReference type="EMBL" id="KQ474088">
    <property type="protein sequence ID" value="KPV72126.1"/>
    <property type="molecule type" value="Genomic_DNA"/>
</dbReference>
<reference evidence="8 9" key="1">
    <citation type="journal article" date="2015" name="Front. Microbiol.">
        <title>Genome sequence of the plant growth promoting endophytic yeast Rhodotorula graminis WP1.</title>
        <authorList>
            <person name="Firrincieli A."/>
            <person name="Otillar R."/>
            <person name="Salamov A."/>
            <person name="Schmutz J."/>
            <person name="Khan Z."/>
            <person name="Redman R.S."/>
            <person name="Fleck N.D."/>
            <person name="Lindquist E."/>
            <person name="Grigoriev I.V."/>
            <person name="Doty S.L."/>
        </authorList>
    </citation>
    <scope>NUCLEOTIDE SEQUENCE [LARGE SCALE GENOMIC DNA]</scope>
    <source>
        <strain evidence="8 9">WP1</strain>
    </source>
</reference>
<dbReference type="OrthoDB" id="24948at2759"/>
<dbReference type="PANTHER" id="PTHR12936:SF0">
    <property type="entry name" value="ANAPHASE-PROMOTING COMPLEX SUBUNIT 10"/>
    <property type="match status" value="1"/>
</dbReference>
<evidence type="ECO:0000256" key="5">
    <source>
        <dbReference type="ARBA" id="ARBA00023306"/>
    </source>
</evidence>
<keyword evidence="2 6" id="KW-0132">Cell division</keyword>
<organism evidence="8 9">
    <name type="scientific">Rhodotorula graminis (strain WP1)</name>
    <dbReference type="NCBI Taxonomy" id="578459"/>
    <lineage>
        <taxon>Eukaryota</taxon>
        <taxon>Fungi</taxon>
        <taxon>Dikarya</taxon>
        <taxon>Basidiomycota</taxon>
        <taxon>Pucciniomycotina</taxon>
        <taxon>Microbotryomycetes</taxon>
        <taxon>Sporidiobolales</taxon>
        <taxon>Sporidiobolaceae</taxon>
        <taxon>Rhodotorula</taxon>
    </lineage>
</organism>
<dbReference type="Gene3D" id="2.60.120.260">
    <property type="entry name" value="Galactose-binding domain-like"/>
    <property type="match status" value="1"/>
</dbReference>
<evidence type="ECO:0000313" key="8">
    <source>
        <dbReference type="EMBL" id="KPV72126.1"/>
    </source>
</evidence>
<comment type="function">
    <text evidence="6">Component of the anaphase promoting complex/cyclosome (APC/C), a cell cycle-regulated E3 ubiquitin-protein ligase complex that controls progression through mitosis and the G1 phase of the cell cycle.</text>
</comment>
<evidence type="ECO:0000256" key="6">
    <source>
        <dbReference type="PIRNR" id="PIRNR028841"/>
    </source>
</evidence>
<name>A0A0P9EKC5_RHOGW</name>
<dbReference type="PANTHER" id="PTHR12936">
    <property type="entry name" value="ANAPHASE-PROMOTING COMPLEX 10"/>
    <property type="match status" value="1"/>
</dbReference>
<keyword evidence="4 6" id="KW-0833">Ubl conjugation pathway</keyword>
<dbReference type="InterPro" id="IPR004939">
    <property type="entry name" value="APC_su10/DOC_dom"/>
</dbReference>
<dbReference type="SMART" id="SM01337">
    <property type="entry name" value="APC10"/>
    <property type="match status" value="1"/>
</dbReference>
<keyword evidence="3 6" id="KW-0498">Mitosis</keyword>
<gene>
    <name evidence="8" type="ORF">RHOBADRAFT_55965</name>
</gene>
<keyword evidence="5 6" id="KW-0131">Cell cycle</keyword>
<dbReference type="AlphaFoldDB" id="A0A0P9EKC5"/>
<sequence>MSEPDSSNLRDVGALASWAVSSAKPGYGVEHMRDPDTATLWQSEGAQPHLVNIQFPKKQAISQVWVYADIGQDDSYTPHKLSIRAGTYHGDLHEVRWVELGQPKGWQVVRLSASVRPGEEPSDLKDDPVRAHLLQIAIISNHMNGKDTHVRGIRVFAPRPLDLDDDVMPFRTVAFTQHETIR</sequence>
<dbReference type="SUPFAM" id="SSF49785">
    <property type="entry name" value="Galactose-binding domain-like"/>
    <property type="match status" value="1"/>
</dbReference>
<evidence type="ECO:0000259" key="7">
    <source>
        <dbReference type="PROSITE" id="PS51284"/>
    </source>
</evidence>
<evidence type="ECO:0000313" key="9">
    <source>
        <dbReference type="Proteomes" id="UP000053890"/>
    </source>
</evidence>
<dbReference type="Proteomes" id="UP000053890">
    <property type="component" value="Unassembled WGS sequence"/>
</dbReference>
<evidence type="ECO:0000256" key="1">
    <source>
        <dbReference type="ARBA" id="ARBA00006762"/>
    </source>
</evidence>
<evidence type="ECO:0000256" key="2">
    <source>
        <dbReference type="ARBA" id="ARBA00022618"/>
    </source>
</evidence>
<protein>
    <recommendedName>
        <fullName evidence="6">Anaphase-promoting complex subunit 10</fullName>
    </recommendedName>
</protein>
<dbReference type="InterPro" id="IPR016901">
    <property type="entry name" value="APC10/Doc1"/>
</dbReference>
<dbReference type="GO" id="GO:0051301">
    <property type="term" value="P:cell division"/>
    <property type="evidence" value="ECO:0007669"/>
    <property type="project" value="UniProtKB-KW"/>
</dbReference>